<evidence type="ECO:0000259" key="2">
    <source>
        <dbReference type="Pfam" id="PF19802"/>
    </source>
</evidence>
<organism evidence="3 4">
    <name type="scientific">Epidermidibacterium keratini</name>
    <dbReference type="NCBI Taxonomy" id="1891644"/>
    <lineage>
        <taxon>Bacteria</taxon>
        <taxon>Bacillati</taxon>
        <taxon>Actinomycetota</taxon>
        <taxon>Actinomycetes</taxon>
        <taxon>Sporichthyales</taxon>
        <taxon>Sporichthyaceae</taxon>
        <taxon>Epidermidibacterium</taxon>
    </lineage>
</organism>
<dbReference type="InterPro" id="IPR051678">
    <property type="entry name" value="AGP_Transferase"/>
</dbReference>
<dbReference type="Proteomes" id="UP000463857">
    <property type="component" value="Chromosome"/>
</dbReference>
<dbReference type="PANTHER" id="PTHR21310:SF57">
    <property type="entry name" value="BLR2944 PROTEIN"/>
    <property type="match status" value="1"/>
</dbReference>
<name>A0A7L4YL23_9ACTN</name>
<dbReference type="RefSeq" id="WP_159543922.1">
    <property type="nucleotide sequence ID" value="NZ_CP047156.1"/>
</dbReference>
<accession>A0A7L4YL23</accession>
<sequence>MSSPDSHVDLGAGLRTAMSRAYDVPTEIDNLEPVSAGASRDIWFFDARPSGLPTQQLILRRDPPSAPRPEQMRREAAVLRAAAETGAPVPEVVASGDGASDVGSPYVIMRRLAGESIPRKILREPQYAVARERMTRQLGEIAARIHQIAPESVPGIQSQSEFDTWVAEYGASGPPSPALEIALKWLEEHRPPAAGTTVVHGDFRLGNILVDDGGVSGVLDWELAHIGDPMLDLGWVATKAWRFGGAGQVAGVGSLEDLIGGYAAVAGWTPSIEAVRWWQIFGSLRWAVMCRRQANRHLSGSEQSLELAMIGRRFAENEYDLLLALGLTAPRELPDPLTEIATVDDPVFGQPTASQLLSAVSDDLAVSREYADRLRRGAIDVVHRELLLGDELRAAYADALGAVGYRDERELAADLRDGATAINDDVLAAVRLGVEARLTVWNPRHLASS</sequence>
<dbReference type="AlphaFoldDB" id="A0A7L4YL23"/>
<dbReference type="InterPro" id="IPR002575">
    <property type="entry name" value="Aminoglycoside_PTrfase"/>
</dbReference>
<dbReference type="InterPro" id="IPR041726">
    <property type="entry name" value="ACAD10_11_N"/>
</dbReference>
<dbReference type="Pfam" id="PF01636">
    <property type="entry name" value="APH"/>
    <property type="match status" value="1"/>
</dbReference>
<evidence type="ECO:0000313" key="4">
    <source>
        <dbReference type="Proteomes" id="UP000463857"/>
    </source>
</evidence>
<feature type="domain" description="DUF6285" evidence="2">
    <location>
        <begin position="369"/>
        <end position="444"/>
    </location>
</feature>
<protein>
    <submittedName>
        <fullName evidence="3">Phosphotransferase</fullName>
    </submittedName>
</protein>
<dbReference type="Gene3D" id="3.30.200.20">
    <property type="entry name" value="Phosphorylase Kinase, domain 1"/>
    <property type="match status" value="1"/>
</dbReference>
<dbReference type="SUPFAM" id="SSF56112">
    <property type="entry name" value="Protein kinase-like (PK-like)"/>
    <property type="match status" value="1"/>
</dbReference>
<gene>
    <name evidence="3" type="ORF">EK0264_06080</name>
</gene>
<dbReference type="EMBL" id="CP047156">
    <property type="protein sequence ID" value="QHB99895.1"/>
    <property type="molecule type" value="Genomic_DNA"/>
</dbReference>
<dbReference type="InterPro" id="IPR046252">
    <property type="entry name" value="DUF6285"/>
</dbReference>
<proteinExistence type="predicted"/>
<reference evidence="3 4" key="1">
    <citation type="journal article" date="2018" name="Int. J. Syst. Evol. Microbiol.">
        <title>Epidermidibacterium keratini gen. nov., sp. nov., a member of the family Sporichthyaceae, isolated from keratin epidermis.</title>
        <authorList>
            <person name="Lee D.G."/>
            <person name="Trujillo M.E."/>
            <person name="Kang S."/>
            <person name="Nam J.J."/>
            <person name="Kim Y.J."/>
        </authorList>
    </citation>
    <scope>NUCLEOTIDE SEQUENCE [LARGE SCALE GENOMIC DNA]</scope>
    <source>
        <strain evidence="3 4">EPI-7</strain>
    </source>
</reference>
<keyword evidence="3" id="KW-0808">Transferase</keyword>
<dbReference type="InParanoid" id="A0A7L4YL23"/>
<dbReference type="PANTHER" id="PTHR21310">
    <property type="entry name" value="AMINOGLYCOSIDE PHOSPHOTRANSFERASE-RELATED-RELATED"/>
    <property type="match status" value="1"/>
</dbReference>
<keyword evidence="4" id="KW-1185">Reference proteome</keyword>
<evidence type="ECO:0000259" key="1">
    <source>
        <dbReference type="Pfam" id="PF01636"/>
    </source>
</evidence>
<dbReference type="CDD" id="cd05154">
    <property type="entry name" value="ACAD10_11_N-like"/>
    <property type="match status" value="1"/>
</dbReference>
<dbReference type="Gene3D" id="3.90.1200.10">
    <property type="match status" value="1"/>
</dbReference>
<dbReference type="GO" id="GO:0016740">
    <property type="term" value="F:transferase activity"/>
    <property type="evidence" value="ECO:0007669"/>
    <property type="project" value="UniProtKB-KW"/>
</dbReference>
<evidence type="ECO:0000313" key="3">
    <source>
        <dbReference type="EMBL" id="QHB99895.1"/>
    </source>
</evidence>
<dbReference type="OrthoDB" id="3806873at2"/>
<feature type="domain" description="Aminoglycoside phosphotransferase" evidence="1">
    <location>
        <begin position="31"/>
        <end position="267"/>
    </location>
</feature>
<dbReference type="Pfam" id="PF19802">
    <property type="entry name" value="DUF6285"/>
    <property type="match status" value="1"/>
</dbReference>
<dbReference type="KEGG" id="eke:EK0264_06080"/>
<dbReference type="InterPro" id="IPR011009">
    <property type="entry name" value="Kinase-like_dom_sf"/>
</dbReference>